<dbReference type="EMBL" id="JAATEM010000004">
    <property type="protein sequence ID" value="NJP49432.1"/>
    <property type="molecule type" value="Genomic_DNA"/>
</dbReference>
<dbReference type="InterPro" id="IPR001647">
    <property type="entry name" value="HTH_TetR"/>
</dbReference>
<sequence>MAQVRPMRADARRNRERLLAAAVEAFAAQGEGASLDDIAKRAGVGAGTLYRHFPTRRALLEAVYSDRIEAIAERAGVLAERLPAGAALVAWLGELGLGMIQTRGLRALLSSSVRGGEDAGPGAGGSSSDCCDPLRRAVARLVRAAQEAGELRRDVGETDVLRLVHGVAIACGEAVGGGSAGDARDAGNAGDAGDAEGAEDAGERLRRYVGLLMEGLGPRGSR</sequence>
<dbReference type="InterPro" id="IPR036271">
    <property type="entry name" value="Tet_transcr_reg_TetR-rel_C_sf"/>
</dbReference>
<keyword evidence="3" id="KW-0804">Transcription</keyword>
<keyword evidence="1" id="KW-0805">Transcription regulation</keyword>
<keyword evidence="2 4" id="KW-0238">DNA-binding</keyword>
<evidence type="ECO:0000313" key="8">
    <source>
        <dbReference type="Proteomes" id="UP000730591"/>
    </source>
</evidence>
<evidence type="ECO:0000259" key="6">
    <source>
        <dbReference type="PROSITE" id="PS50977"/>
    </source>
</evidence>
<evidence type="ECO:0000256" key="1">
    <source>
        <dbReference type="ARBA" id="ARBA00023015"/>
    </source>
</evidence>
<dbReference type="Proteomes" id="UP000730591">
    <property type="component" value="Unassembled WGS sequence"/>
</dbReference>
<evidence type="ECO:0000256" key="2">
    <source>
        <dbReference type="ARBA" id="ARBA00023125"/>
    </source>
</evidence>
<dbReference type="Pfam" id="PF00440">
    <property type="entry name" value="TetR_N"/>
    <property type="match status" value="1"/>
</dbReference>
<dbReference type="PANTHER" id="PTHR30055">
    <property type="entry name" value="HTH-TYPE TRANSCRIPTIONAL REGULATOR RUTR"/>
    <property type="match status" value="1"/>
</dbReference>
<dbReference type="InterPro" id="IPR050109">
    <property type="entry name" value="HTH-type_TetR-like_transc_reg"/>
</dbReference>
<proteinExistence type="predicted"/>
<dbReference type="SUPFAM" id="SSF48498">
    <property type="entry name" value="Tetracyclin repressor-like, C-terminal domain"/>
    <property type="match status" value="1"/>
</dbReference>
<dbReference type="PROSITE" id="PS50977">
    <property type="entry name" value="HTH_TETR_2"/>
    <property type="match status" value="1"/>
</dbReference>
<dbReference type="RefSeq" id="WP_167991402.1">
    <property type="nucleotide sequence ID" value="NZ_JAATEM010000004.1"/>
</dbReference>
<accession>A0ABX1A373</accession>
<keyword evidence="8" id="KW-1185">Reference proteome</keyword>
<evidence type="ECO:0000256" key="3">
    <source>
        <dbReference type="ARBA" id="ARBA00023163"/>
    </source>
</evidence>
<name>A0ABX1A373_9ACTN</name>
<feature type="region of interest" description="Disordered" evidence="5">
    <location>
        <begin position="178"/>
        <end position="201"/>
    </location>
</feature>
<comment type="caution">
    <text evidence="7">The sequence shown here is derived from an EMBL/GenBank/DDBJ whole genome shotgun (WGS) entry which is preliminary data.</text>
</comment>
<protein>
    <submittedName>
        <fullName evidence="7">TetR/AcrR family transcriptional regulator</fullName>
    </submittedName>
</protein>
<feature type="DNA-binding region" description="H-T-H motif" evidence="4">
    <location>
        <begin position="34"/>
        <end position="53"/>
    </location>
</feature>
<dbReference type="Pfam" id="PF21597">
    <property type="entry name" value="TetR_C_43"/>
    <property type="match status" value="1"/>
</dbReference>
<dbReference type="PRINTS" id="PR00455">
    <property type="entry name" value="HTHTETR"/>
</dbReference>
<dbReference type="SUPFAM" id="SSF46689">
    <property type="entry name" value="Homeodomain-like"/>
    <property type="match status" value="1"/>
</dbReference>
<dbReference type="PANTHER" id="PTHR30055:SF234">
    <property type="entry name" value="HTH-TYPE TRANSCRIPTIONAL REGULATOR BETI"/>
    <property type="match status" value="1"/>
</dbReference>
<reference evidence="7 8" key="1">
    <citation type="submission" date="2020-03" db="EMBL/GenBank/DDBJ databases">
        <title>WGS of actinomycetes isolated from Thailand.</title>
        <authorList>
            <person name="Thawai C."/>
        </authorList>
    </citation>
    <scope>NUCLEOTIDE SEQUENCE [LARGE SCALE GENOMIC DNA]</scope>
    <source>
        <strain evidence="7 8">SBST2-5</strain>
    </source>
</reference>
<evidence type="ECO:0000313" key="7">
    <source>
        <dbReference type="EMBL" id="NJP49432.1"/>
    </source>
</evidence>
<evidence type="ECO:0000256" key="4">
    <source>
        <dbReference type="PROSITE-ProRule" id="PRU00335"/>
    </source>
</evidence>
<organism evidence="7 8">
    <name type="scientific">Streptomyces composti</name>
    <dbReference type="NCBI Taxonomy" id="2720025"/>
    <lineage>
        <taxon>Bacteria</taxon>
        <taxon>Bacillati</taxon>
        <taxon>Actinomycetota</taxon>
        <taxon>Actinomycetes</taxon>
        <taxon>Kitasatosporales</taxon>
        <taxon>Streptomycetaceae</taxon>
        <taxon>Streptomyces</taxon>
    </lineage>
</organism>
<dbReference type="InterPro" id="IPR009057">
    <property type="entry name" value="Homeodomain-like_sf"/>
</dbReference>
<dbReference type="InterPro" id="IPR049445">
    <property type="entry name" value="TetR_SbtR-like_C"/>
</dbReference>
<evidence type="ECO:0000256" key="5">
    <source>
        <dbReference type="SAM" id="MobiDB-lite"/>
    </source>
</evidence>
<gene>
    <name evidence="7" type="ORF">HCJ93_04920</name>
</gene>
<feature type="domain" description="HTH tetR-type" evidence="6">
    <location>
        <begin position="12"/>
        <end position="71"/>
    </location>
</feature>
<dbReference type="Gene3D" id="1.10.357.10">
    <property type="entry name" value="Tetracycline Repressor, domain 2"/>
    <property type="match status" value="1"/>
</dbReference>